<dbReference type="GO" id="GO:0015074">
    <property type="term" value="P:DNA integration"/>
    <property type="evidence" value="ECO:0007669"/>
    <property type="project" value="UniProtKB-KW"/>
</dbReference>
<protein>
    <recommendedName>
        <fullName evidence="3">Integrase DNA-binding domain-containing protein</fullName>
    </recommendedName>
</protein>
<evidence type="ECO:0000313" key="4">
    <source>
        <dbReference type="EMBL" id="VAV99787.1"/>
    </source>
</evidence>
<dbReference type="EMBL" id="UOEF01000292">
    <property type="protein sequence ID" value="VAV99787.1"/>
    <property type="molecule type" value="Genomic_DNA"/>
</dbReference>
<comment type="similarity">
    <text evidence="1">Belongs to the 'phage' integrase family.</text>
</comment>
<dbReference type="AlphaFoldDB" id="A0A3B0S4K7"/>
<feature type="domain" description="Integrase DNA-binding" evidence="3">
    <location>
        <begin position="3"/>
        <end position="87"/>
    </location>
</feature>
<evidence type="ECO:0000256" key="1">
    <source>
        <dbReference type="ARBA" id="ARBA00008857"/>
    </source>
</evidence>
<keyword evidence="2" id="KW-0229">DNA integration</keyword>
<dbReference type="InterPro" id="IPR038488">
    <property type="entry name" value="Integrase_DNA-bd_sf"/>
</dbReference>
<organism evidence="4">
    <name type="scientific">hydrothermal vent metagenome</name>
    <dbReference type="NCBI Taxonomy" id="652676"/>
    <lineage>
        <taxon>unclassified sequences</taxon>
        <taxon>metagenomes</taxon>
        <taxon>ecological metagenomes</taxon>
    </lineage>
</organism>
<dbReference type="Gene3D" id="3.30.160.390">
    <property type="entry name" value="Integrase, DNA-binding domain"/>
    <property type="match status" value="1"/>
</dbReference>
<proteinExistence type="inferred from homology"/>
<gene>
    <name evidence="4" type="ORF">MNBD_ALPHA04-2010</name>
</gene>
<dbReference type="InterPro" id="IPR050808">
    <property type="entry name" value="Phage_Integrase"/>
</dbReference>
<dbReference type="PANTHER" id="PTHR30629:SF2">
    <property type="entry name" value="PROPHAGE INTEGRASE INTS-RELATED"/>
    <property type="match status" value="1"/>
</dbReference>
<feature type="non-terminal residue" evidence="4">
    <location>
        <position position="133"/>
    </location>
</feature>
<evidence type="ECO:0000256" key="2">
    <source>
        <dbReference type="ARBA" id="ARBA00022908"/>
    </source>
</evidence>
<name>A0A3B0S4K7_9ZZZZ</name>
<dbReference type="PANTHER" id="PTHR30629">
    <property type="entry name" value="PROPHAGE INTEGRASE"/>
    <property type="match status" value="1"/>
</dbReference>
<dbReference type="Pfam" id="PF13356">
    <property type="entry name" value="Arm-DNA-bind_3"/>
    <property type="match status" value="1"/>
</dbReference>
<reference evidence="4" key="1">
    <citation type="submission" date="2018-06" db="EMBL/GenBank/DDBJ databases">
        <authorList>
            <person name="Zhirakovskaya E."/>
        </authorList>
    </citation>
    <scope>NUCLEOTIDE SEQUENCE</scope>
</reference>
<dbReference type="InterPro" id="IPR025166">
    <property type="entry name" value="Integrase_DNA_bind_dom"/>
</dbReference>
<accession>A0A3B0S4K7</accession>
<evidence type="ECO:0000259" key="3">
    <source>
        <dbReference type="Pfam" id="PF13356"/>
    </source>
</evidence>
<sequence>MSLKAAELRKLQPSDTPYRKSDGKGLYLEIYPNGSKLWRFKYRMNGKEKRFSLGAWPEVTLANARKKRDEFRLVVLDGRDPSLERKKRKRLARINASNSFASVAEDFLTVRMVNNGRSERTVKKARWCISHLL</sequence>